<evidence type="ECO:0000313" key="2">
    <source>
        <dbReference type="EMBL" id="ESO92932.1"/>
    </source>
</evidence>
<dbReference type="PANTHER" id="PTHR11360:SF304">
    <property type="entry name" value="MFS DOMAIN-CONTAINING PROTEIN"/>
    <property type="match status" value="1"/>
</dbReference>
<accession>V4A893</accession>
<dbReference type="InterPro" id="IPR050327">
    <property type="entry name" value="Proton-linked_MCT"/>
</dbReference>
<dbReference type="RefSeq" id="XP_009056386.1">
    <property type="nucleotide sequence ID" value="XM_009058138.1"/>
</dbReference>
<feature type="transmembrane region" description="Helical" evidence="1">
    <location>
        <begin position="148"/>
        <end position="168"/>
    </location>
</feature>
<dbReference type="SUPFAM" id="SSF103473">
    <property type="entry name" value="MFS general substrate transporter"/>
    <property type="match status" value="1"/>
</dbReference>
<gene>
    <name evidence="2" type="ORF">LOTGIDRAFT_175641</name>
</gene>
<keyword evidence="1" id="KW-0812">Transmembrane</keyword>
<evidence type="ECO:0000313" key="3">
    <source>
        <dbReference type="Proteomes" id="UP000030746"/>
    </source>
</evidence>
<dbReference type="Pfam" id="PF07690">
    <property type="entry name" value="MFS_1"/>
    <property type="match status" value="1"/>
</dbReference>
<dbReference type="PANTHER" id="PTHR11360">
    <property type="entry name" value="MONOCARBOXYLATE TRANSPORTER"/>
    <property type="match status" value="1"/>
</dbReference>
<organism evidence="2 3">
    <name type="scientific">Lottia gigantea</name>
    <name type="common">Giant owl limpet</name>
    <dbReference type="NCBI Taxonomy" id="225164"/>
    <lineage>
        <taxon>Eukaryota</taxon>
        <taxon>Metazoa</taxon>
        <taxon>Spiralia</taxon>
        <taxon>Lophotrochozoa</taxon>
        <taxon>Mollusca</taxon>
        <taxon>Gastropoda</taxon>
        <taxon>Patellogastropoda</taxon>
        <taxon>Lottioidea</taxon>
        <taxon>Lottiidae</taxon>
        <taxon>Lottia</taxon>
    </lineage>
</organism>
<dbReference type="OMA" id="TEATWIF"/>
<dbReference type="InterPro" id="IPR011701">
    <property type="entry name" value="MFS"/>
</dbReference>
<proteinExistence type="predicted"/>
<feature type="transmembrane region" description="Helical" evidence="1">
    <location>
        <begin position="108"/>
        <end position="128"/>
    </location>
</feature>
<dbReference type="EMBL" id="KB201998">
    <property type="protein sequence ID" value="ESO92932.1"/>
    <property type="molecule type" value="Genomic_DNA"/>
</dbReference>
<dbReference type="KEGG" id="lgi:LOTGIDRAFT_175641"/>
<sequence length="183" mass="20219">MVKVTDNFKKWYVLIGSIAIHFCIGVPFLFGNLLTYIVSYMHYRGFYNASNIGDENWIVSPYPAGLAISSTIAGSMRQKVGVRFTLLISNLVFSAGYFLTYISLEHSLWLPILTYGFICGLGTGAAYVTTIDICSKYFRNHVSTITSILIAGFSCGAAVFNQVVSFYVNPDNHTPDVHLGSIK</sequence>
<feature type="transmembrane region" description="Helical" evidence="1">
    <location>
        <begin position="84"/>
        <end position="102"/>
    </location>
</feature>
<dbReference type="GeneID" id="20243294"/>
<dbReference type="AlphaFoldDB" id="V4A893"/>
<evidence type="ECO:0008006" key="4">
    <source>
        <dbReference type="Google" id="ProtNLM"/>
    </source>
</evidence>
<keyword evidence="1" id="KW-1133">Transmembrane helix</keyword>
<protein>
    <recommendedName>
        <fullName evidence="4">Major facilitator superfamily (MFS) profile domain-containing protein</fullName>
    </recommendedName>
</protein>
<keyword evidence="3" id="KW-1185">Reference proteome</keyword>
<keyword evidence="1" id="KW-0472">Membrane</keyword>
<dbReference type="OrthoDB" id="410267at2759"/>
<reference evidence="2 3" key="1">
    <citation type="journal article" date="2013" name="Nature">
        <title>Insights into bilaterian evolution from three spiralian genomes.</title>
        <authorList>
            <person name="Simakov O."/>
            <person name="Marletaz F."/>
            <person name="Cho S.J."/>
            <person name="Edsinger-Gonzales E."/>
            <person name="Havlak P."/>
            <person name="Hellsten U."/>
            <person name="Kuo D.H."/>
            <person name="Larsson T."/>
            <person name="Lv J."/>
            <person name="Arendt D."/>
            <person name="Savage R."/>
            <person name="Osoegawa K."/>
            <person name="de Jong P."/>
            <person name="Grimwood J."/>
            <person name="Chapman J.A."/>
            <person name="Shapiro H."/>
            <person name="Aerts A."/>
            <person name="Otillar R.P."/>
            <person name="Terry A.Y."/>
            <person name="Boore J.L."/>
            <person name="Grigoriev I.V."/>
            <person name="Lindberg D.R."/>
            <person name="Seaver E.C."/>
            <person name="Weisblat D.A."/>
            <person name="Putnam N.H."/>
            <person name="Rokhsar D.S."/>
        </authorList>
    </citation>
    <scope>NUCLEOTIDE SEQUENCE [LARGE SCALE GENOMIC DNA]</scope>
</reference>
<dbReference type="HOGENOM" id="CLU_1476775_0_0_1"/>
<feature type="transmembrane region" description="Helical" evidence="1">
    <location>
        <begin position="12"/>
        <end position="38"/>
    </location>
</feature>
<name>V4A893_LOTGI</name>
<dbReference type="CTD" id="20243294"/>
<evidence type="ECO:0000256" key="1">
    <source>
        <dbReference type="SAM" id="Phobius"/>
    </source>
</evidence>
<dbReference type="InterPro" id="IPR036259">
    <property type="entry name" value="MFS_trans_sf"/>
</dbReference>
<dbReference type="Proteomes" id="UP000030746">
    <property type="component" value="Unassembled WGS sequence"/>
</dbReference>
<dbReference type="Gene3D" id="1.20.1250.20">
    <property type="entry name" value="MFS general substrate transporter like domains"/>
    <property type="match status" value="1"/>
</dbReference>
<dbReference type="GO" id="GO:0022857">
    <property type="term" value="F:transmembrane transporter activity"/>
    <property type="evidence" value="ECO:0007669"/>
    <property type="project" value="InterPro"/>
</dbReference>